<comment type="caution">
    <text evidence="5">The sequence shown here is derived from an EMBL/GenBank/DDBJ whole genome shotgun (WGS) entry which is preliminary data.</text>
</comment>
<dbReference type="Pfam" id="PF17210">
    <property type="entry name" value="SdrD_B"/>
    <property type="match status" value="6"/>
</dbReference>
<keyword evidence="6" id="KW-1185">Reference proteome</keyword>
<evidence type="ECO:0000256" key="2">
    <source>
        <dbReference type="ARBA" id="ARBA00022525"/>
    </source>
</evidence>
<name>A0AAW9QU63_9CHRO</name>
<feature type="domain" description="SD-repeat containing protein B" evidence="4">
    <location>
        <begin position="409"/>
        <end position="520"/>
    </location>
</feature>
<dbReference type="PANTHER" id="PTHR23303:SF15">
    <property type="entry name" value="COLOSSIN-A"/>
    <property type="match status" value="1"/>
</dbReference>
<dbReference type="GO" id="GO:0005576">
    <property type="term" value="C:extracellular region"/>
    <property type="evidence" value="ECO:0007669"/>
    <property type="project" value="UniProtKB-SubCell"/>
</dbReference>
<feature type="domain" description="SD-repeat containing protein B" evidence="4">
    <location>
        <begin position="1304"/>
        <end position="1434"/>
    </location>
</feature>
<accession>A0AAW9QU63</accession>
<protein>
    <submittedName>
        <fullName evidence="5">SdrD B-like domain-containing protein</fullName>
    </submittedName>
</protein>
<dbReference type="InterPro" id="IPR033764">
    <property type="entry name" value="Sdr_B"/>
</dbReference>
<dbReference type="PANTHER" id="PTHR23303">
    <property type="entry name" value="CARBOXYPEPTIDASE REGULATORY REGION-CONTAINING"/>
    <property type="match status" value="1"/>
</dbReference>
<dbReference type="Gene3D" id="2.60.40.10">
    <property type="entry name" value="Immunoglobulins"/>
    <property type="match status" value="8"/>
</dbReference>
<evidence type="ECO:0000313" key="6">
    <source>
        <dbReference type="Proteomes" id="UP001328733"/>
    </source>
</evidence>
<feature type="domain" description="SD-repeat containing protein B" evidence="4">
    <location>
        <begin position="524"/>
        <end position="635"/>
    </location>
</feature>
<dbReference type="InterPro" id="IPR013783">
    <property type="entry name" value="Ig-like_fold"/>
</dbReference>
<reference evidence="5 6" key="1">
    <citation type="submission" date="2024-01" db="EMBL/GenBank/DDBJ databases">
        <title>Genomic insights into the taxonomy and metabolism of the cyanobacterium Pannus brasiliensis CCIBt3594.</title>
        <authorList>
            <person name="Machado M."/>
            <person name="Botero N.B."/>
            <person name="Andreote A.P.D."/>
            <person name="Feitosa A.M.T."/>
            <person name="Popin R."/>
            <person name="Sivonen K."/>
            <person name="Fiore M.F."/>
        </authorList>
    </citation>
    <scope>NUCLEOTIDE SEQUENCE [LARGE SCALE GENOMIC DNA]</scope>
    <source>
        <strain evidence="5 6">CCIBt3594</strain>
    </source>
</reference>
<evidence type="ECO:0000259" key="4">
    <source>
        <dbReference type="Pfam" id="PF17210"/>
    </source>
</evidence>
<evidence type="ECO:0000313" key="5">
    <source>
        <dbReference type="EMBL" id="MEG3438446.1"/>
    </source>
</evidence>
<evidence type="ECO:0000256" key="1">
    <source>
        <dbReference type="ARBA" id="ARBA00004613"/>
    </source>
</evidence>
<feature type="domain" description="SD-repeat containing protein B" evidence="4">
    <location>
        <begin position="754"/>
        <end position="864"/>
    </location>
</feature>
<dbReference type="Proteomes" id="UP001328733">
    <property type="component" value="Unassembled WGS sequence"/>
</dbReference>
<dbReference type="SUPFAM" id="SSF117074">
    <property type="entry name" value="Hypothetical protein PA1324"/>
    <property type="match status" value="8"/>
</dbReference>
<evidence type="ECO:0000256" key="3">
    <source>
        <dbReference type="ARBA" id="ARBA00022729"/>
    </source>
</evidence>
<dbReference type="RefSeq" id="WP_332865927.1">
    <property type="nucleotide sequence ID" value="NZ_JBAFSM010000028.1"/>
</dbReference>
<keyword evidence="3" id="KW-0732">Signal</keyword>
<dbReference type="EMBL" id="JBAFSM010000028">
    <property type="protein sequence ID" value="MEG3438446.1"/>
    <property type="molecule type" value="Genomic_DNA"/>
</dbReference>
<sequence>MAELLGSLYIDVNANGTQDIGLDRAIGGWTVFVDYNGNGRLDAGEAFAVTASDGSYRITGIQNGTYEIRVLSAAGERLTYDATTGLPTNSGGWLLSAPLTRDLSLNDRYYIASFSSTGTQLGALNFDDAALRGLADNSALTATNQVWAGLGLKFWLDSNRDFIGDATQIINGVQGGAMYVEQRGGSDTTSSFVNDFVTGPFDLSNRFNRRVFDTENAIRRSLSESSQAGLLGTYFLRGGGLFTTTTVPTFLIEYTTPTAAAKGWVWDIDTTWNEQLQGLTEKWRVEWFNSNQQLLGFQDSPAGESVWIPTSVVNANPTLYANTTRLDTDTNGDGILDADLNPNWSYNYNSLDAKLWEWSFARQQADVSYVRITFTGQKTLNTDVGFAFDRFDAFAVNSLTADFGMYQLATLGDRVWLDTNANGIQEAGEAGIAGVSVQLLGSDGASVIATTTTGADGSYLFSNLTPGTYYVRFIRPDGYSAFSPADATDDLKDSDVNVTGLTGLISLTSGQSNTSVDAGLYQYATLGDRVWLDTNANGIQEAGEAGIAGVSVQLLGSDGASVIATTTTGADGSYLFSNLTPGTYYVRFIRPDGYSAFSPADATDDLKDSDVNVTGLTGPIALTSGQSNTSVDAGLYQYATLGDRVWLDANANGLQEAGEAGIAGVSVQLLGSDGASVIATTTTGADGSYLFSNLTPGTYYVRFIRPDGYSAFSPADATDDLKDSDVNVTGLTGPIALTSGQSNTSVDAGLYQYATLGDRVWLDSNQNGIQEAGEAGIEGVTVQLVACDGTLLSTTTTGADGSYLFSNLMPDKYRVRFILPEGYDGFSPADATDDLTDSDADATGLTAKFVLGSGESKRSVDAGLYQLGIAPLASFSAIAPLSAFSATLESPVTSAGSNDGMAELSGSLYLDVNANGSQENGSDRGLGGWRVFVDYNGDGVWNNGEASAVTASDGSYRITGIQYGTYEVRILSATGERITYNATTGAPTNSEGWLPSDPLTYDTFLSDRYYIASFSSTGTRLGAIDFEDAALRGLRDNSALTATNQVWEPLGLKFWLDSNRDFIGDALQSGGTMYVEQRGSNDTTSSFVNDFTTGPFDLSNRFNRRVFDTENAIRRSLSESSQAGLLGTYFLRGGGLFTTTTVPTFLIEYTTPTAAAKGWVWDIDTTWNEQLQGLTEKWRVEWFNSNQQLLGFQDSPAGESVWIPTSVVNANPTLYANTTRLDTDTNGDGILDADLNPNWSYNYNSLDAKLWEWSFARQQADVSYVRITFTGQKTLNTDVGFAFDRFDAFAVNSLTADFGVYQLAKIGDRVWLDGNSNGIQNTGEPGVGGMTVRLLDGSGNPVLDSNGKPITTVTRFDDPLTQDVDETGLYEFTVRPGTYSVQFDLSSVVGVSGFTAIDAGSDDGLDSDVDANTGRVASFTVTGGQSNLSIDAGLLPEQQSLNGEIGDRVWIDTNRDGIQDAGEEGIEGVSVELLDSDSGAFLAGTTTGMDGFYLFSGLGPGTYRVRFILPDGYSAFSPAKTTDDLQDSDADVLGMTGSIGLGTGESNWNVDAGLLLRPDGTGEGLTPNYWKNLGDRHSCYPSPYQSNSNYETVFGVDVDDTLVRSLGNKDNTLTFYEALSASEKSVIGALLRHSTAGILNAAHPSIDYYYSIGEVIDYTRQAFTGTLDANTVKNWLAYRNQTGAVL</sequence>
<feature type="domain" description="SD-repeat containing protein B" evidence="4">
    <location>
        <begin position="1444"/>
        <end position="1554"/>
    </location>
</feature>
<gene>
    <name evidence="5" type="ORF">V0288_15045</name>
</gene>
<organism evidence="5 6">
    <name type="scientific">Pannus brasiliensis CCIBt3594</name>
    <dbReference type="NCBI Taxonomy" id="1427578"/>
    <lineage>
        <taxon>Bacteria</taxon>
        <taxon>Bacillati</taxon>
        <taxon>Cyanobacteriota</taxon>
        <taxon>Cyanophyceae</taxon>
        <taxon>Oscillatoriophycideae</taxon>
        <taxon>Chroococcales</taxon>
        <taxon>Microcystaceae</taxon>
        <taxon>Pannus</taxon>
    </lineage>
</organism>
<dbReference type="InterPro" id="IPR051417">
    <property type="entry name" value="SDr/BOS_complex"/>
</dbReference>
<proteinExistence type="predicted"/>
<comment type="subcellular location">
    <subcellularLocation>
        <location evidence="1">Secreted</location>
    </subcellularLocation>
</comment>
<feature type="domain" description="SD-repeat containing protein B" evidence="4">
    <location>
        <begin position="639"/>
        <end position="750"/>
    </location>
</feature>
<keyword evidence="2" id="KW-0964">Secreted</keyword>